<sequence>MAGIRDSYKQAHDITDEDIKRFREEQLRSLNMMAWGASVRGGYTTTKDEAIAEMLKKEEQEAAREREKEKKWAEILNPSDGNSYVIEIIRDRCSAASFITARTVADYSLDTRQIKPTTFSDVAGGKFTCDTEAKVHWKGKDGMMRAEVFYVLPDGSPIEHALVGKDFDDAFGHFLLDSQPENLIAYTAQKPKTLSVEEQATKSSQDKIAYEQNKATKVGKSTSSKSKRSASRK</sequence>
<dbReference type="Proteomes" id="UP001369815">
    <property type="component" value="Unassembled WGS sequence"/>
</dbReference>
<comment type="caution">
    <text evidence="2">The sequence shown here is derived from an EMBL/GenBank/DDBJ whole genome shotgun (WGS) entry which is preliminary data.</text>
</comment>
<protein>
    <submittedName>
        <fullName evidence="2">Uncharacterized protein</fullName>
    </submittedName>
</protein>
<gene>
    <name evidence="2" type="ORF">Daesc_010405</name>
</gene>
<evidence type="ECO:0000313" key="2">
    <source>
        <dbReference type="EMBL" id="KAK6948635.1"/>
    </source>
</evidence>
<name>A0AAX6M7K8_9PEZI</name>
<feature type="region of interest" description="Disordered" evidence="1">
    <location>
        <begin position="197"/>
        <end position="233"/>
    </location>
</feature>
<organism evidence="2 3">
    <name type="scientific">Daldinia eschscholtzii</name>
    <dbReference type="NCBI Taxonomy" id="292717"/>
    <lineage>
        <taxon>Eukaryota</taxon>
        <taxon>Fungi</taxon>
        <taxon>Dikarya</taxon>
        <taxon>Ascomycota</taxon>
        <taxon>Pezizomycotina</taxon>
        <taxon>Sordariomycetes</taxon>
        <taxon>Xylariomycetidae</taxon>
        <taxon>Xylariales</taxon>
        <taxon>Hypoxylaceae</taxon>
        <taxon>Daldinia</taxon>
    </lineage>
</organism>
<proteinExistence type="predicted"/>
<reference evidence="2 3" key="1">
    <citation type="journal article" date="2024" name="Front Chem Biol">
        <title>Unveiling the potential of Daldinia eschscholtzii MFLUCC 19-0629 through bioactivity and bioinformatics studies for enhanced sustainable agriculture production.</title>
        <authorList>
            <person name="Brooks S."/>
            <person name="Weaver J.A."/>
            <person name="Klomchit A."/>
            <person name="Alharthi S.A."/>
            <person name="Onlamun T."/>
            <person name="Nurani R."/>
            <person name="Vong T.K."/>
            <person name="Alberti F."/>
            <person name="Greco C."/>
        </authorList>
    </citation>
    <scope>NUCLEOTIDE SEQUENCE [LARGE SCALE GENOMIC DNA]</scope>
    <source>
        <strain evidence="2">MFLUCC 19-0629</strain>
    </source>
</reference>
<evidence type="ECO:0000313" key="3">
    <source>
        <dbReference type="Proteomes" id="UP001369815"/>
    </source>
</evidence>
<dbReference type="AlphaFoldDB" id="A0AAX6M7K8"/>
<dbReference type="EMBL" id="JBANMG010000010">
    <property type="protein sequence ID" value="KAK6948635.1"/>
    <property type="molecule type" value="Genomic_DNA"/>
</dbReference>
<keyword evidence="3" id="KW-1185">Reference proteome</keyword>
<evidence type="ECO:0000256" key="1">
    <source>
        <dbReference type="SAM" id="MobiDB-lite"/>
    </source>
</evidence>
<accession>A0AAX6M7K8</accession>
<feature type="compositionally biased region" description="Low complexity" evidence="1">
    <location>
        <begin position="215"/>
        <end position="224"/>
    </location>
</feature>